<organism evidence="1 2">
    <name type="scientific">Romanomermis culicivorax</name>
    <name type="common">Nematode worm</name>
    <dbReference type="NCBI Taxonomy" id="13658"/>
    <lineage>
        <taxon>Eukaryota</taxon>
        <taxon>Metazoa</taxon>
        <taxon>Ecdysozoa</taxon>
        <taxon>Nematoda</taxon>
        <taxon>Enoplea</taxon>
        <taxon>Dorylaimia</taxon>
        <taxon>Mermithida</taxon>
        <taxon>Mermithoidea</taxon>
        <taxon>Mermithidae</taxon>
        <taxon>Romanomermis</taxon>
    </lineage>
</organism>
<dbReference type="AlphaFoldDB" id="A0A915L420"/>
<evidence type="ECO:0000313" key="2">
    <source>
        <dbReference type="WBParaSite" id="nRc.2.0.1.t45835-RA"/>
    </source>
</evidence>
<reference evidence="2" key="1">
    <citation type="submission" date="2022-11" db="UniProtKB">
        <authorList>
            <consortium name="WormBaseParasite"/>
        </authorList>
    </citation>
    <scope>IDENTIFICATION</scope>
</reference>
<keyword evidence="1" id="KW-1185">Reference proteome</keyword>
<dbReference type="WBParaSite" id="nRc.2.0.1.t45835-RA">
    <property type="protein sequence ID" value="nRc.2.0.1.t45835-RA"/>
    <property type="gene ID" value="nRc.2.0.1.g45835"/>
</dbReference>
<protein>
    <submittedName>
        <fullName evidence="2">Uncharacterized protein</fullName>
    </submittedName>
</protein>
<evidence type="ECO:0000313" key="1">
    <source>
        <dbReference type="Proteomes" id="UP000887565"/>
    </source>
</evidence>
<name>A0A915L420_ROMCU</name>
<proteinExistence type="predicted"/>
<dbReference type="Proteomes" id="UP000887565">
    <property type="component" value="Unplaced"/>
</dbReference>
<accession>A0A915L420</accession>
<sequence length="71" mass="7720">MPIPNTENLTATIFHKDFHPVGAIMAADLTVPDILPAEATPPREVEADINAITRAMTKKTISQPTLPILCR</sequence>